<dbReference type="Pfam" id="PF00069">
    <property type="entry name" value="Pkinase"/>
    <property type="match status" value="1"/>
</dbReference>
<dbReference type="PROSITE" id="PS50011">
    <property type="entry name" value="PROTEIN_KINASE_DOM"/>
    <property type="match status" value="1"/>
</dbReference>
<accession>A0ABD1GPY2</accession>
<organism evidence="8 9">
    <name type="scientific">Salvia divinorum</name>
    <name type="common">Maria pastora</name>
    <name type="synonym">Diviner's sage</name>
    <dbReference type="NCBI Taxonomy" id="28513"/>
    <lineage>
        <taxon>Eukaryota</taxon>
        <taxon>Viridiplantae</taxon>
        <taxon>Streptophyta</taxon>
        <taxon>Embryophyta</taxon>
        <taxon>Tracheophyta</taxon>
        <taxon>Spermatophyta</taxon>
        <taxon>Magnoliopsida</taxon>
        <taxon>eudicotyledons</taxon>
        <taxon>Gunneridae</taxon>
        <taxon>Pentapetalae</taxon>
        <taxon>asterids</taxon>
        <taxon>lamiids</taxon>
        <taxon>Lamiales</taxon>
        <taxon>Lamiaceae</taxon>
        <taxon>Nepetoideae</taxon>
        <taxon>Mentheae</taxon>
        <taxon>Salviinae</taxon>
        <taxon>Salvia</taxon>
        <taxon>Salvia subgen. Calosphace</taxon>
    </lineage>
</organism>
<comment type="similarity">
    <text evidence="6">Belongs to the protein kinase superfamily.</text>
</comment>
<evidence type="ECO:0000256" key="4">
    <source>
        <dbReference type="ARBA" id="ARBA00022840"/>
    </source>
</evidence>
<evidence type="ECO:0000256" key="5">
    <source>
        <dbReference type="PROSITE-ProRule" id="PRU10141"/>
    </source>
</evidence>
<protein>
    <submittedName>
        <fullName evidence="8">Non-specific serine/threonine protein kinase</fullName>
        <ecNumber evidence="8">2.7.11.1</ecNumber>
    </submittedName>
</protein>
<dbReference type="PROSITE" id="PS00108">
    <property type="entry name" value="PROTEIN_KINASE_ST"/>
    <property type="match status" value="1"/>
</dbReference>
<dbReference type="InterPro" id="IPR008271">
    <property type="entry name" value="Ser/Thr_kinase_AS"/>
</dbReference>
<dbReference type="PROSITE" id="PS00107">
    <property type="entry name" value="PROTEIN_KINASE_ATP"/>
    <property type="match status" value="1"/>
</dbReference>
<dbReference type="SMART" id="SM00220">
    <property type="entry name" value="S_TKc"/>
    <property type="match status" value="1"/>
</dbReference>
<dbReference type="Gene3D" id="1.10.510.10">
    <property type="entry name" value="Transferase(Phosphotransferase) domain 1"/>
    <property type="match status" value="1"/>
</dbReference>
<keyword evidence="3 8" id="KW-0418">Kinase</keyword>
<dbReference type="GO" id="GO:0005524">
    <property type="term" value="F:ATP binding"/>
    <property type="evidence" value="ECO:0007669"/>
    <property type="project" value="UniProtKB-UniRule"/>
</dbReference>
<evidence type="ECO:0000256" key="1">
    <source>
        <dbReference type="ARBA" id="ARBA00022679"/>
    </source>
</evidence>
<feature type="binding site" evidence="5">
    <location>
        <position position="45"/>
    </location>
    <ligand>
        <name>ATP</name>
        <dbReference type="ChEBI" id="CHEBI:30616"/>
    </ligand>
</feature>
<evidence type="ECO:0000313" key="8">
    <source>
        <dbReference type="EMBL" id="KAL1546077.1"/>
    </source>
</evidence>
<dbReference type="EMBL" id="JBEAFC010000008">
    <property type="protein sequence ID" value="KAL1546077.1"/>
    <property type="molecule type" value="Genomic_DNA"/>
</dbReference>
<evidence type="ECO:0000259" key="7">
    <source>
        <dbReference type="PROSITE" id="PS50011"/>
    </source>
</evidence>
<dbReference type="InterPro" id="IPR000719">
    <property type="entry name" value="Prot_kinase_dom"/>
</dbReference>
<dbReference type="EC" id="2.7.11.1" evidence="8"/>
<dbReference type="Gene3D" id="3.30.200.20">
    <property type="entry name" value="Phosphorylase Kinase, domain 1"/>
    <property type="match status" value="1"/>
</dbReference>
<evidence type="ECO:0000256" key="6">
    <source>
        <dbReference type="RuleBase" id="RU000304"/>
    </source>
</evidence>
<evidence type="ECO:0000256" key="2">
    <source>
        <dbReference type="ARBA" id="ARBA00022741"/>
    </source>
</evidence>
<keyword evidence="4 5" id="KW-0067">ATP-binding</keyword>
<keyword evidence="9" id="KW-1185">Reference proteome</keyword>
<evidence type="ECO:0000313" key="9">
    <source>
        <dbReference type="Proteomes" id="UP001567538"/>
    </source>
</evidence>
<dbReference type="Proteomes" id="UP001567538">
    <property type="component" value="Unassembled WGS sequence"/>
</dbReference>
<keyword evidence="2 5" id="KW-0547">Nucleotide-binding</keyword>
<sequence>MYEFKAQEMEDATDGFSPSRLIGKGSHGSVYSGVLKDGRHVAVKKQSLALHDDSKLRNEALILSSIPPNPCTITFLGATPANNIIVTDYMPNGTLHHLLHLSAAPPLCPRRLEIALQLAAALCHLHESNPSIVHRDVKSANILFDAEWNARLADFGLAARLCDDDDVDSKLPAGTIGYIDPSYTAPGMLTAKIDVFSYGVVLLELVSARRVIDLTQSPATIVDWAIPLIHQGRGLEICDKRIRSSIYTRRAITNLLGVAARCLSPKESSRPSMREVVSSLQMTHPWTLDYVIEMVRSMMRRKKSRFSGAIVSSGACGDNGGGGGGNNFSKGRLLVREILADITLK</sequence>
<evidence type="ECO:0000256" key="3">
    <source>
        <dbReference type="ARBA" id="ARBA00022777"/>
    </source>
</evidence>
<dbReference type="PANTHER" id="PTHR46146">
    <property type="entry name" value="SERINE/THREONINE-PROTEIN KINASE-LIKE PROTEIN CCR4"/>
    <property type="match status" value="1"/>
</dbReference>
<dbReference type="InterPro" id="IPR017441">
    <property type="entry name" value="Protein_kinase_ATP_BS"/>
</dbReference>
<reference evidence="8 9" key="1">
    <citation type="submission" date="2024-06" db="EMBL/GenBank/DDBJ databases">
        <title>A chromosome level genome sequence of Diviner's sage (Salvia divinorum).</title>
        <authorList>
            <person name="Ford S.A."/>
            <person name="Ro D.-K."/>
            <person name="Ness R.W."/>
            <person name="Phillips M.A."/>
        </authorList>
    </citation>
    <scope>NUCLEOTIDE SEQUENCE [LARGE SCALE GENOMIC DNA]</scope>
    <source>
        <strain evidence="8">SAF-2024a</strain>
        <tissue evidence="8">Leaf</tissue>
    </source>
</reference>
<keyword evidence="6 8" id="KW-0723">Serine/threonine-protein kinase</keyword>
<name>A0ABD1GPY2_SALDI</name>
<dbReference type="PANTHER" id="PTHR46146:SF23">
    <property type="entry name" value="PROTEIN KINASE DOMAIN-CONTAINING PROTEIN"/>
    <property type="match status" value="1"/>
</dbReference>
<keyword evidence="1 8" id="KW-0808">Transferase</keyword>
<comment type="caution">
    <text evidence="8">The sequence shown here is derived from an EMBL/GenBank/DDBJ whole genome shotgun (WGS) entry which is preliminary data.</text>
</comment>
<dbReference type="SUPFAM" id="SSF56112">
    <property type="entry name" value="Protein kinase-like (PK-like)"/>
    <property type="match status" value="1"/>
</dbReference>
<dbReference type="GO" id="GO:0004674">
    <property type="term" value="F:protein serine/threonine kinase activity"/>
    <property type="evidence" value="ECO:0007669"/>
    <property type="project" value="UniProtKB-KW"/>
</dbReference>
<dbReference type="AlphaFoldDB" id="A0ABD1GPY2"/>
<proteinExistence type="inferred from homology"/>
<dbReference type="InterPro" id="IPR011009">
    <property type="entry name" value="Kinase-like_dom_sf"/>
</dbReference>
<feature type="domain" description="Protein kinase" evidence="7">
    <location>
        <begin position="16"/>
        <end position="287"/>
    </location>
</feature>
<gene>
    <name evidence="8" type="ORF">AAHA92_22729</name>
</gene>